<evidence type="ECO:0000313" key="1">
    <source>
        <dbReference type="EMBL" id="SOY77698.1"/>
    </source>
</evidence>
<dbReference type="Proteomes" id="UP000256297">
    <property type="component" value="Unassembled WGS sequence"/>
</dbReference>
<sequence>MTVATGHALRQYIDAKAVFEAWESGRAKAAEIRGGMLDEPRRAAST</sequence>
<protein>
    <submittedName>
        <fullName evidence="1">Uncharacterized protein</fullName>
    </submittedName>
</protein>
<organism evidence="1 2">
    <name type="scientific">Cupriavidus taiwanensis</name>
    <dbReference type="NCBI Taxonomy" id="164546"/>
    <lineage>
        <taxon>Bacteria</taxon>
        <taxon>Pseudomonadati</taxon>
        <taxon>Pseudomonadota</taxon>
        <taxon>Betaproteobacteria</taxon>
        <taxon>Burkholderiales</taxon>
        <taxon>Burkholderiaceae</taxon>
        <taxon>Cupriavidus</taxon>
    </lineage>
</organism>
<comment type="caution">
    <text evidence="1">The sequence shown here is derived from an EMBL/GenBank/DDBJ whole genome shotgun (WGS) entry which is preliminary data.</text>
</comment>
<gene>
    <name evidence="1" type="ORF">CBM2589_U10200</name>
</gene>
<dbReference type="AlphaFoldDB" id="A0A375CRC2"/>
<accession>A0A375CRC2</accession>
<proteinExistence type="predicted"/>
<dbReference type="EMBL" id="OFSP01000078">
    <property type="protein sequence ID" value="SOY77698.1"/>
    <property type="molecule type" value="Genomic_DNA"/>
</dbReference>
<name>A0A375CRC2_9BURK</name>
<reference evidence="2" key="1">
    <citation type="submission" date="2018-01" db="EMBL/GenBank/DDBJ databases">
        <authorList>
            <person name="Gaut B.S."/>
            <person name="Morton B.R."/>
            <person name="Clegg M.T."/>
            <person name="Duvall M.R."/>
        </authorList>
    </citation>
    <scope>NUCLEOTIDE SEQUENCE [LARGE SCALE GENOMIC DNA]</scope>
</reference>
<evidence type="ECO:0000313" key="2">
    <source>
        <dbReference type="Proteomes" id="UP000256297"/>
    </source>
</evidence>